<dbReference type="RefSeq" id="WP_139218085.1">
    <property type="nucleotide sequence ID" value="NZ_CBCRYP010000012.1"/>
</dbReference>
<evidence type="ECO:0000313" key="1">
    <source>
        <dbReference type="EMBL" id="SFH48228.1"/>
    </source>
</evidence>
<dbReference type="STRING" id="34004.SAMN04488021_11448"/>
<dbReference type="Proteomes" id="UP000183635">
    <property type="component" value="Unassembled WGS sequence"/>
</dbReference>
<accession>A0A1I3ADT5</accession>
<dbReference type="EMBL" id="FOPU01000014">
    <property type="protein sequence ID" value="SFH48228.1"/>
    <property type="molecule type" value="Genomic_DNA"/>
</dbReference>
<protein>
    <submittedName>
        <fullName evidence="1">Uncharacterized protein</fullName>
    </submittedName>
</protein>
<keyword evidence="2" id="KW-1185">Reference proteome</keyword>
<organism evidence="1 2">
    <name type="scientific">Paracoccus aminovorans</name>
    <dbReference type="NCBI Taxonomy" id="34004"/>
    <lineage>
        <taxon>Bacteria</taxon>
        <taxon>Pseudomonadati</taxon>
        <taxon>Pseudomonadota</taxon>
        <taxon>Alphaproteobacteria</taxon>
        <taxon>Rhodobacterales</taxon>
        <taxon>Paracoccaceae</taxon>
        <taxon>Paracoccus</taxon>
    </lineage>
</organism>
<reference evidence="1 2" key="1">
    <citation type="submission" date="2016-10" db="EMBL/GenBank/DDBJ databases">
        <authorList>
            <person name="de Groot N.N."/>
        </authorList>
    </citation>
    <scope>NUCLEOTIDE SEQUENCE [LARGE SCALE GENOMIC DNA]</scope>
    <source>
        <strain evidence="1 2">DSM 8537</strain>
    </source>
</reference>
<gene>
    <name evidence="1" type="ORF">SAMN04488021_11448</name>
</gene>
<name>A0A1I3ADT5_9RHOB</name>
<dbReference type="AlphaFoldDB" id="A0A1I3ADT5"/>
<evidence type="ECO:0000313" key="2">
    <source>
        <dbReference type="Proteomes" id="UP000183635"/>
    </source>
</evidence>
<sequence>MNDIVLMTRPWAGDARIVPVRLSDSRCGGIPGLNGVAPSVLTSALRDAAPSLLRLRRAEIAPSGPA</sequence>
<proteinExistence type="predicted"/>